<evidence type="ECO:0000259" key="2">
    <source>
        <dbReference type="Pfam" id="PF08327"/>
    </source>
</evidence>
<dbReference type="EMBL" id="JBHSMX010000003">
    <property type="protein sequence ID" value="MFC5519504.1"/>
    <property type="molecule type" value="Genomic_DNA"/>
</dbReference>
<name>A0ABW0Q9Z5_9BURK</name>
<dbReference type="SUPFAM" id="SSF55961">
    <property type="entry name" value="Bet v1-like"/>
    <property type="match status" value="1"/>
</dbReference>
<organism evidence="3 4">
    <name type="scientific">Polaromonas jejuensis</name>
    <dbReference type="NCBI Taxonomy" id="457502"/>
    <lineage>
        <taxon>Bacteria</taxon>
        <taxon>Pseudomonadati</taxon>
        <taxon>Pseudomonadota</taxon>
        <taxon>Betaproteobacteria</taxon>
        <taxon>Burkholderiales</taxon>
        <taxon>Comamonadaceae</taxon>
        <taxon>Polaromonas</taxon>
    </lineage>
</organism>
<evidence type="ECO:0000313" key="4">
    <source>
        <dbReference type="Proteomes" id="UP001596084"/>
    </source>
</evidence>
<dbReference type="InterPro" id="IPR023393">
    <property type="entry name" value="START-like_dom_sf"/>
</dbReference>
<dbReference type="Proteomes" id="UP001596084">
    <property type="component" value="Unassembled WGS sequence"/>
</dbReference>
<dbReference type="Pfam" id="PF08327">
    <property type="entry name" value="AHSA1"/>
    <property type="match status" value="1"/>
</dbReference>
<evidence type="ECO:0000313" key="3">
    <source>
        <dbReference type="EMBL" id="MFC5519504.1"/>
    </source>
</evidence>
<comment type="caution">
    <text evidence="3">The sequence shown here is derived from an EMBL/GenBank/DDBJ whole genome shotgun (WGS) entry which is preliminary data.</text>
</comment>
<dbReference type="Gene3D" id="3.30.530.20">
    <property type="match status" value="1"/>
</dbReference>
<dbReference type="RefSeq" id="WP_068831929.1">
    <property type="nucleotide sequence ID" value="NZ_JBHSMX010000003.1"/>
</dbReference>
<gene>
    <name evidence="3" type="ORF">ACFPP7_01060</name>
</gene>
<proteinExistence type="inferred from homology"/>
<keyword evidence="4" id="KW-1185">Reference proteome</keyword>
<feature type="domain" description="Activator of Hsp90 ATPase homologue 1/2-like C-terminal" evidence="2">
    <location>
        <begin position="13"/>
        <end position="128"/>
    </location>
</feature>
<evidence type="ECO:0000256" key="1">
    <source>
        <dbReference type="ARBA" id="ARBA00006817"/>
    </source>
</evidence>
<dbReference type="InterPro" id="IPR013538">
    <property type="entry name" value="ASHA1/2-like_C"/>
</dbReference>
<accession>A0ABW0Q9Z5</accession>
<reference evidence="4" key="1">
    <citation type="journal article" date="2019" name="Int. J. Syst. Evol. Microbiol.">
        <title>The Global Catalogue of Microorganisms (GCM) 10K type strain sequencing project: providing services to taxonomists for standard genome sequencing and annotation.</title>
        <authorList>
            <consortium name="The Broad Institute Genomics Platform"/>
            <consortium name="The Broad Institute Genome Sequencing Center for Infectious Disease"/>
            <person name="Wu L."/>
            <person name="Ma J."/>
        </authorList>
    </citation>
    <scope>NUCLEOTIDE SEQUENCE [LARGE SCALE GENOMIC DNA]</scope>
    <source>
        <strain evidence="4">CGMCC 4.7277</strain>
    </source>
</reference>
<comment type="similarity">
    <text evidence="1">Belongs to the AHA1 family.</text>
</comment>
<sequence>MSHVIHQEIVVTASPQRVYSALTDSKQFSAFSGAPAEISPEAGGVFSCFGGMIVGRNLELMANERIVQAWRVANWEAGVYSVVRFALKAQGADTLIVFDHTGFPEGTREHLDSGWHAKYWEPLNKYLG</sequence>
<protein>
    <submittedName>
        <fullName evidence="3">SRPBCC domain-containing protein</fullName>
    </submittedName>
</protein>